<evidence type="ECO:0000313" key="5">
    <source>
        <dbReference type="EMBL" id="KAH7092040.1"/>
    </source>
</evidence>
<evidence type="ECO:0000256" key="1">
    <source>
        <dbReference type="ARBA" id="ARBA00022741"/>
    </source>
</evidence>
<proteinExistence type="predicted"/>
<dbReference type="InterPro" id="IPR011009">
    <property type="entry name" value="Kinase-like_dom_sf"/>
</dbReference>
<name>A0A8K0RD25_9PLEO</name>
<evidence type="ECO:0000313" key="6">
    <source>
        <dbReference type="Proteomes" id="UP000813461"/>
    </source>
</evidence>
<dbReference type="InterPro" id="IPR053137">
    <property type="entry name" value="NLR-like"/>
</dbReference>
<protein>
    <recommendedName>
        <fullName evidence="4">Protein kinase domain-containing protein</fullName>
    </recommendedName>
</protein>
<dbReference type="InterPro" id="IPR008271">
    <property type="entry name" value="Ser/Thr_kinase_AS"/>
</dbReference>
<evidence type="ECO:0000256" key="3">
    <source>
        <dbReference type="PROSITE-ProRule" id="PRU10141"/>
    </source>
</evidence>
<dbReference type="SMART" id="SM00220">
    <property type="entry name" value="S_TKc"/>
    <property type="match status" value="1"/>
</dbReference>
<gene>
    <name evidence="5" type="ORF">FB567DRAFT_625118</name>
</gene>
<accession>A0A8K0RD25</accession>
<dbReference type="GO" id="GO:0005524">
    <property type="term" value="F:ATP binding"/>
    <property type="evidence" value="ECO:0007669"/>
    <property type="project" value="UniProtKB-UniRule"/>
</dbReference>
<dbReference type="Pfam" id="PF00069">
    <property type="entry name" value="Pkinase"/>
    <property type="match status" value="1"/>
</dbReference>
<dbReference type="InterPro" id="IPR017441">
    <property type="entry name" value="Protein_kinase_ATP_BS"/>
</dbReference>
<evidence type="ECO:0000259" key="4">
    <source>
        <dbReference type="PROSITE" id="PS50011"/>
    </source>
</evidence>
<comment type="caution">
    <text evidence="5">The sequence shown here is derived from an EMBL/GenBank/DDBJ whole genome shotgun (WGS) entry which is preliminary data.</text>
</comment>
<dbReference type="Proteomes" id="UP000813461">
    <property type="component" value="Unassembled WGS sequence"/>
</dbReference>
<keyword evidence="6" id="KW-1185">Reference proteome</keyword>
<dbReference type="SUPFAM" id="SSF56112">
    <property type="entry name" value="Protein kinase-like (PK-like)"/>
    <property type="match status" value="1"/>
</dbReference>
<dbReference type="GO" id="GO:0004672">
    <property type="term" value="F:protein kinase activity"/>
    <property type="evidence" value="ECO:0007669"/>
    <property type="project" value="InterPro"/>
</dbReference>
<feature type="binding site" evidence="3">
    <location>
        <position position="80"/>
    </location>
    <ligand>
        <name>ATP</name>
        <dbReference type="ChEBI" id="CHEBI:30616"/>
    </ligand>
</feature>
<dbReference type="Gene3D" id="1.10.510.10">
    <property type="entry name" value="Transferase(Phosphotransferase) domain 1"/>
    <property type="match status" value="1"/>
</dbReference>
<dbReference type="PROSITE" id="PS00108">
    <property type="entry name" value="PROTEIN_KINASE_ST"/>
    <property type="match status" value="1"/>
</dbReference>
<dbReference type="AlphaFoldDB" id="A0A8K0RD25"/>
<dbReference type="OrthoDB" id="626167at2759"/>
<dbReference type="PANTHER" id="PTHR46082">
    <property type="entry name" value="ATP/GTP-BINDING PROTEIN-RELATED"/>
    <property type="match status" value="1"/>
</dbReference>
<evidence type="ECO:0000256" key="2">
    <source>
        <dbReference type="ARBA" id="ARBA00022840"/>
    </source>
</evidence>
<reference evidence="5" key="1">
    <citation type="journal article" date="2021" name="Nat. Commun.">
        <title>Genetic determinants of endophytism in the Arabidopsis root mycobiome.</title>
        <authorList>
            <person name="Mesny F."/>
            <person name="Miyauchi S."/>
            <person name="Thiergart T."/>
            <person name="Pickel B."/>
            <person name="Atanasova L."/>
            <person name="Karlsson M."/>
            <person name="Huettel B."/>
            <person name="Barry K.W."/>
            <person name="Haridas S."/>
            <person name="Chen C."/>
            <person name="Bauer D."/>
            <person name="Andreopoulos W."/>
            <person name="Pangilinan J."/>
            <person name="LaButti K."/>
            <person name="Riley R."/>
            <person name="Lipzen A."/>
            <person name="Clum A."/>
            <person name="Drula E."/>
            <person name="Henrissat B."/>
            <person name="Kohler A."/>
            <person name="Grigoriev I.V."/>
            <person name="Martin F.M."/>
            <person name="Hacquard S."/>
        </authorList>
    </citation>
    <scope>NUCLEOTIDE SEQUENCE</scope>
    <source>
        <strain evidence="5">MPI-SDFR-AT-0120</strain>
    </source>
</reference>
<dbReference type="InterPro" id="IPR019734">
    <property type="entry name" value="TPR_rpt"/>
</dbReference>
<dbReference type="SUPFAM" id="SSF48452">
    <property type="entry name" value="TPR-like"/>
    <property type="match status" value="4"/>
</dbReference>
<sequence>MDSLADLSNYLVHSHIDQSSTVSNKAEHDDGLLSLLAVAQTQSVDFLPISAQRYLGSVGRGASGDVLQSSIVRELGLAFKEFSALPGSRENLMRSMMREICILQHPPIQSCTNVINLEGMCWKFDSSDAGISPVLVYRLGRSLAAHLAEVPTPFDTRLQYVKDIGNGLMVLHASGVVHGDLKPENVIMNVDHSVTPSVEFPEIADFGSSQYLLESHDRFYLPRSHLWCAPEWHARSHTIEQAQRMDVYSYGLLAYWILFFDHSKDVSIFSDDILALEGSIAERRLRDFLIQRTPQAHQDGKFIHDLENFFYGCLSHDPEGRTPVISNDIGLLRDLNPGIILSIAESYQKHPVFDLASCIDQLLQVNAGIRQRVVKIFENSLSSPCSDCAQNGALQLALCHYLGFGTPRDMEATKLLIAGRKVSESDMQHSLDTIQKCQFPNRPGQAKWYVEPDLVSSYQESGDLEKAVRWHEDELEALTDCFGTGHRIVSMATTTLALLLDEAGQTSKALNLCKEQYEDITSRVGKDHLDALTAQCQVALYQWKSGDTAEAIVTGERLVELLRSHPTFQETDRLAMACFSNLAGAYVSAQLHEQALPILERLMELHDEVLGRNHPESLANRQVLAASYCESVPPNFQRALALQAEVLEGWRKHFGPEHRSTINATRMYASILDREGSNDQLALETYEWCMDASRNLFSDDHPDTWLAVSRYGHYRLLHDENFEENIALLQQSLQNLERLLPTDHKDTVDAMLNLSGGYTRGEKLDEAEALLLRVLRSKVCTTENKPTVHLWVWQGLGEVYQKRNDSKRAREAWETTLKYADKHWGIHHPAVRQAMSSLGMLLVEEGHHDEGIHLLEQIVTWSQEHLGKGAFWTVVYSSELGTSYNSIGDHEQAYKILSEVYLHATEALGDMKPETMDVQGNLAYTAHRVDRSKQAKDLTEDLLSKRRLVLGQLHEDTILTIGNLFRIYLDLQLTPEIELLVPQVMIVVERVNQEAVKHVATLQYLLAEYFSMSENLDKGEEFFRNHLVALREQTGVDESTNTAKYCLAYILSDTSKIGEAVEIMCQVVEYRLEFHGECSSSANQAFGLLGVLLRDSGDLVGAEMRFGQELRSATSLRKGLGPSDIIDAYEHLMTIYRKQNRVAEVLEAERKVAELKHS</sequence>
<dbReference type="PANTHER" id="PTHR46082:SF6">
    <property type="entry name" value="AAA+ ATPASE DOMAIN-CONTAINING PROTEIN-RELATED"/>
    <property type="match status" value="1"/>
</dbReference>
<dbReference type="PROSITE" id="PS00107">
    <property type="entry name" value="PROTEIN_KINASE_ATP"/>
    <property type="match status" value="1"/>
</dbReference>
<dbReference type="InterPro" id="IPR011990">
    <property type="entry name" value="TPR-like_helical_dom_sf"/>
</dbReference>
<dbReference type="Gene3D" id="1.25.40.10">
    <property type="entry name" value="Tetratricopeptide repeat domain"/>
    <property type="match status" value="4"/>
</dbReference>
<dbReference type="InterPro" id="IPR000719">
    <property type="entry name" value="Prot_kinase_dom"/>
</dbReference>
<keyword evidence="1 3" id="KW-0547">Nucleotide-binding</keyword>
<dbReference type="Pfam" id="PF13374">
    <property type="entry name" value="TPR_10"/>
    <property type="match status" value="2"/>
</dbReference>
<organism evidence="5 6">
    <name type="scientific">Paraphoma chrysanthemicola</name>
    <dbReference type="NCBI Taxonomy" id="798071"/>
    <lineage>
        <taxon>Eukaryota</taxon>
        <taxon>Fungi</taxon>
        <taxon>Dikarya</taxon>
        <taxon>Ascomycota</taxon>
        <taxon>Pezizomycotina</taxon>
        <taxon>Dothideomycetes</taxon>
        <taxon>Pleosporomycetidae</taxon>
        <taxon>Pleosporales</taxon>
        <taxon>Pleosporineae</taxon>
        <taxon>Phaeosphaeriaceae</taxon>
        <taxon>Paraphoma</taxon>
    </lineage>
</organism>
<dbReference type="SMART" id="SM00028">
    <property type="entry name" value="TPR"/>
    <property type="match status" value="5"/>
</dbReference>
<feature type="domain" description="Protein kinase" evidence="4">
    <location>
        <begin position="52"/>
        <end position="353"/>
    </location>
</feature>
<dbReference type="PROSITE" id="PS50011">
    <property type="entry name" value="PROTEIN_KINASE_DOM"/>
    <property type="match status" value="1"/>
</dbReference>
<keyword evidence="2 3" id="KW-0067">ATP-binding</keyword>
<dbReference type="EMBL" id="JAGMVJ010000003">
    <property type="protein sequence ID" value="KAH7092040.1"/>
    <property type="molecule type" value="Genomic_DNA"/>
</dbReference>